<dbReference type="EMBL" id="LCTV02000001">
    <property type="protein sequence ID" value="PRQ77863.1"/>
    <property type="molecule type" value="Genomic_DNA"/>
</dbReference>
<keyword evidence="7 9" id="KW-0472">Membrane</keyword>
<dbReference type="UniPathway" id="UPA00196"/>
<organism evidence="10 12">
    <name type="scientific">Rhodotorula toruloides</name>
    <name type="common">Yeast</name>
    <name type="synonym">Rhodosporidium toruloides</name>
    <dbReference type="NCBI Taxonomy" id="5286"/>
    <lineage>
        <taxon>Eukaryota</taxon>
        <taxon>Fungi</taxon>
        <taxon>Dikarya</taxon>
        <taxon>Basidiomycota</taxon>
        <taxon>Pucciniomycotina</taxon>
        <taxon>Microbotryomycetes</taxon>
        <taxon>Sporidiobolales</taxon>
        <taxon>Sporidiobolaceae</taxon>
        <taxon>Rhodotorula</taxon>
    </lineage>
</organism>
<evidence type="ECO:0000313" key="13">
    <source>
        <dbReference type="Proteomes" id="UP000239560"/>
    </source>
</evidence>
<feature type="transmembrane region" description="Helical" evidence="9">
    <location>
        <begin position="214"/>
        <end position="236"/>
    </location>
</feature>
<feature type="compositionally biased region" description="Low complexity" evidence="8">
    <location>
        <begin position="8"/>
        <end position="35"/>
    </location>
</feature>
<dbReference type="GO" id="GO:0006506">
    <property type="term" value="P:GPI anchor biosynthetic process"/>
    <property type="evidence" value="ECO:0007669"/>
    <property type="project" value="UniProtKB-UniPathway"/>
</dbReference>
<evidence type="ECO:0000313" key="10">
    <source>
        <dbReference type="EMBL" id="CTR04638.1"/>
    </source>
</evidence>
<evidence type="ECO:0000256" key="9">
    <source>
        <dbReference type="SAM" id="Phobius"/>
    </source>
</evidence>
<keyword evidence="3" id="KW-0337">GPI-anchor biosynthesis</keyword>
<dbReference type="STRING" id="5286.A0A0K3C735"/>
<protein>
    <submittedName>
        <fullName evidence="11">GPI biosynthesis protein family Pig-F-domain containing protein</fullName>
    </submittedName>
</protein>
<dbReference type="InterPro" id="IPR009580">
    <property type="entry name" value="GPI_biosynthesis_protein_Pig-F"/>
</dbReference>
<evidence type="ECO:0000256" key="3">
    <source>
        <dbReference type="ARBA" id="ARBA00022502"/>
    </source>
</evidence>
<dbReference type="Proteomes" id="UP000199069">
    <property type="component" value="Unassembled WGS sequence"/>
</dbReference>
<evidence type="ECO:0000256" key="5">
    <source>
        <dbReference type="ARBA" id="ARBA00022824"/>
    </source>
</evidence>
<comment type="pathway">
    <text evidence="2">Glycolipid biosynthesis; glycosylphosphatidylinositol-anchor biosynthesis.</text>
</comment>
<evidence type="ECO:0000256" key="1">
    <source>
        <dbReference type="ARBA" id="ARBA00004477"/>
    </source>
</evidence>
<dbReference type="Pfam" id="PF06699">
    <property type="entry name" value="PIG-F"/>
    <property type="match status" value="1"/>
</dbReference>
<comment type="subcellular location">
    <subcellularLocation>
        <location evidence="1">Endoplasmic reticulum membrane</location>
        <topology evidence="1">Multi-pass membrane protein</topology>
    </subcellularLocation>
</comment>
<name>A0A0K3C735_RHOTO</name>
<keyword evidence="4 9" id="KW-0812">Transmembrane</keyword>
<evidence type="ECO:0000256" key="2">
    <source>
        <dbReference type="ARBA" id="ARBA00004687"/>
    </source>
</evidence>
<dbReference type="OMA" id="PAFGACI"/>
<dbReference type="OrthoDB" id="17366at2759"/>
<evidence type="ECO:0000256" key="8">
    <source>
        <dbReference type="SAM" id="MobiDB-lite"/>
    </source>
</evidence>
<evidence type="ECO:0000313" key="12">
    <source>
        <dbReference type="Proteomes" id="UP000199069"/>
    </source>
</evidence>
<proteinExistence type="predicted"/>
<evidence type="ECO:0000256" key="6">
    <source>
        <dbReference type="ARBA" id="ARBA00022989"/>
    </source>
</evidence>
<dbReference type="Proteomes" id="UP000239560">
    <property type="component" value="Unassembled WGS sequence"/>
</dbReference>
<evidence type="ECO:0000313" key="11">
    <source>
        <dbReference type="EMBL" id="PRQ77863.1"/>
    </source>
</evidence>
<keyword evidence="6 9" id="KW-1133">Transmembrane helix</keyword>
<feature type="region of interest" description="Disordered" evidence="8">
    <location>
        <begin position="1"/>
        <end position="38"/>
    </location>
</feature>
<feature type="transmembrane region" description="Helical" evidence="9">
    <location>
        <begin position="257"/>
        <end position="275"/>
    </location>
</feature>
<reference evidence="11 13" key="2">
    <citation type="journal article" date="2018" name="Elife">
        <title>Functional genomics of lipid metabolism in the oleaginous yeast Rhodosporidium toruloides.</title>
        <authorList>
            <person name="Coradetti S.T."/>
            <person name="Pinel D."/>
            <person name="Geiselman G."/>
            <person name="Ito M."/>
            <person name="Mondo S."/>
            <person name="Reilly M.C."/>
            <person name="Cheng Y.F."/>
            <person name="Bauer S."/>
            <person name="Grigoriev I."/>
            <person name="Gladden J.M."/>
            <person name="Simmons B.A."/>
            <person name="Brem R."/>
            <person name="Arkin A.P."/>
            <person name="Skerker J.M."/>
        </authorList>
    </citation>
    <scope>NUCLEOTIDE SEQUENCE [LARGE SCALE GENOMIC DNA]</scope>
    <source>
        <strain evidence="11 13">NBRC 0880</strain>
    </source>
</reference>
<evidence type="ECO:0000256" key="4">
    <source>
        <dbReference type="ARBA" id="ARBA00022692"/>
    </source>
</evidence>
<sequence>MAARKKASAAATPSQTASTSSAASRVSPTPSSSSSHPRDPLPFAHFLPRLPLQLVAVLFSCIASCSVTVPDKSIPAPTRFVASLVQDPLSTLPLLCGLLAIVQGWFGYWARSCRLEAEKVDKDGAAKADTQLKTRTESKSFRGSLGKLWDNALKGEAPHQRLFKKRADGQSAFASIDTRFVPQAVMITLGATLVMHGAIVLLGAPLTRNVTHTFLLALLLSVLAVLPLSVALPPVATTNGRFAWLRLVSSLSPNDNLELVLLAPAVGTLVGAWTGAFPIPLDWDRPWQKWPVTPIVGALAGHAVGSLVGFAVVAWRKTLEAAVDVLQEVQQNEGMQRKTGGMKETRKTK</sequence>
<keyword evidence="5" id="KW-0256">Endoplasmic reticulum</keyword>
<gene>
    <name evidence="10" type="primary">FGENESH: predicted gene_1.499</name>
    <name evidence="11" type="ORF">AAT19DRAFT_8931</name>
    <name evidence="10" type="ORF">BN2166_0004990</name>
</gene>
<dbReference type="GO" id="GO:0005789">
    <property type="term" value="C:endoplasmic reticulum membrane"/>
    <property type="evidence" value="ECO:0007669"/>
    <property type="project" value="UniProtKB-SubCell"/>
</dbReference>
<evidence type="ECO:0000256" key="7">
    <source>
        <dbReference type="ARBA" id="ARBA00023136"/>
    </source>
</evidence>
<dbReference type="EMBL" id="CWKI01000001">
    <property type="protein sequence ID" value="CTR04638.1"/>
    <property type="molecule type" value="Genomic_DNA"/>
</dbReference>
<keyword evidence="12" id="KW-1185">Reference proteome</keyword>
<feature type="transmembrane region" description="Helical" evidence="9">
    <location>
        <begin position="295"/>
        <end position="315"/>
    </location>
</feature>
<reference evidence="10 12" key="1">
    <citation type="submission" date="2015-07" db="EMBL/GenBank/DDBJ databases">
        <authorList>
            <person name="Cajimat M.N.B."/>
            <person name="Milazzo M.L."/>
            <person name="Fulhorst C.F."/>
        </authorList>
    </citation>
    <scope>NUCLEOTIDE SEQUENCE [LARGE SCALE GENOMIC DNA]</scope>
    <source>
        <strain evidence="10">Single colony</strain>
    </source>
</reference>
<feature type="transmembrane region" description="Helical" evidence="9">
    <location>
        <begin position="180"/>
        <end position="202"/>
    </location>
</feature>
<accession>A0A0K3C735</accession>
<dbReference type="AlphaFoldDB" id="A0A0K3C735"/>